<reference evidence="2" key="1">
    <citation type="submission" date="2022-12" db="EMBL/GenBank/DDBJ databases">
        <authorList>
            <person name="Petersen C."/>
        </authorList>
    </citation>
    <scope>NUCLEOTIDE SEQUENCE</scope>
    <source>
        <strain evidence="2">IBT 29495</strain>
    </source>
</reference>
<evidence type="ECO:0000313" key="3">
    <source>
        <dbReference type="Proteomes" id="UP001149954"/>
    </source>
</evidence>
<protein>
    <submittedName>
        <fullName evidence="2">Uncharacterized protein</fullName>
    </submittedName>
</protein>
<evidence type="ECO:0000256" key="1">
    <source>
        <dbReference type="SAM" id="MobiDB-lite"/>
    </source>
</evidence>
<dbReference type="Proteomes" id="UP001149954">
    <property type="component" value="Unassembled WGS sequence"/>
</dbReference>
<dbReference type="EMBL" id="JAPWDS010000005">
    <property type="protein sequence ID" value="KAJ5497281.1"/>
    <property type="molecule type" value="Genomic_DNA"/>
</dbReference>
<feature type="compositionally biased region" description="Basic residues" evidence="1">
    <location>
        <begin position="55"/>
        <end position="67"/>
    </location>
</feature>
<feature type="region of interest" description="Disordered" evidence="1">
    <location>
        <begin position="34"/>
        <end position="67"/>
    </location>
</feature>
<proteinExistence type="predicted"/>
<name>A0A9W9XQI1_9EURO</name>
<evidence type="ECO:0000313" key="2">
    <source>
        <dbReference type="EMBL" id="KAJ5497281.1"/>
    </source>
</evidence>
<organism evidence="2 3">
    <name type="scientific">Penicillium fimorum</name>
    <dbReference type="NCBI Taxonomy" id="1882269"/>
    <lineage>
        <taxon>Eukaryota</taxon>
        <taxon>Fungi</taxon>
        <taxon>Dikarya</taxon>
        <taxon>Ascomycota</taxon>
        <taxon>Pezizomycotina</taxon>
        <taxon>Eurotiomycetes</taxon>
        <taxon>Eurotiomycetidae</taxon>
        <taxon>Eurotiales</taxon>
        <taxon>Aspergillaceae</taxon>
        <taxon>Penicillium</taxon>
    </lineage>
</organism>
<accession>A0A9W9XQI1</accession>
<dbReference type="AlphaFoldDB" id="A0A9W9XQI1"/>
<reference evidence="2" key="2">
    <citation type="journal article" date="2023" name="IMA Fungus">
        <title>Comparative genomic study of the Penicillium genus elucidates a diverse pangenome and 15 lateral gene transfer events.</title>
        <authorList>
            <person name="Petersen C."/>
            <person name="Sorensen T."/>
            <person name="Nielsen M.R."/>
            <person name="Sondergaard T.E."/>
            <person name="Sorensen J.L."/>
            <person name="Fitzpatrick D.A."/>
            <person name="Frisvad J.C."/>
            <person name="Nielsen K.L."/>
        </authorList>
    </citation>
    <scope>NUCLEOTIDE SEQUENCE</scope>
    <source>
        <strain evidence="2">IBT 29495</strain>
    </source>
</reference>
<comment type="caution">
    <text evidence="2">The sequence shown here is derived from an EMBL/GenBank/DDBJ whole genome shotgun (WGS) entry which is preliminary data.</text>
</comment>
<gene>
    <name evidence="2" type="ORF">N7463_009268</name>
</gene>
<keyword evidence="3" id="KW-1185">Reference proteome</keyword>
<sequence length="67" mass="8031">MRKKIRVQRSHESNPLLDEQLPVVNFLFQKMNEEERPPLQPGEIGPNHACNVTLRARRKEKKRKREE</sequence>